<dbReference type="EMBL" id="JAEKFT010000006">
    <property type="protein sequence ID" value="MBT0961027.1"/>
    <property type="molecule type" value="Genomic_DNA"/>
</dbReference>
<dbReference type="AlphaFoldDB" id="A0A944HAW3"/>
<evidence type="ECO:0000313" key="1">
    <source>
        <dbReference type="EMBL" id="MBT0961027.1"/>
    </source>
</evidence>
<comment type="caution">
    <text evidence="1">The sequence shown here is derived from an EMBL/GenBank/DDBJ whole genome shotgun (WGS) entry which is preliminary data.</text>
</comment>
<gene>
    <name evidence="1" type="ORF">I8J34_07540</name>
</gene>
<dbReference type="Proteomes" id="UP000694660">
    <property type="component" value="Unassembled WGS sequence"/>
</dbReference>
<keyword evidence="2" id="KW-1185">Reference proteome</keyword>
<reference evidence="2" key="1">
    <citation type="journal article" date="2022" name="ISME J.">
        <title>Genetic and phylogenetic analysis of dissimilatory iodate-reducing bacteria identifies potential niches across the world's oceans.</title>
        <authorList>
            <person name="Reyes-Umana V."/>
            <person name="Henning Z."/>
            <person name="Lee K."/>
            <person name="Barnum T.P."/>
            <person name="Coates J.D."/>
        </authorList>
    </citation>
    <scope>NUCLEOTIDE SEQUENCE [LARGE SCALE GENOMIC DNA]</scope>
    <source>
        <strain evidence="2">IR12</strain>
    </source>
</reference>
<organism evidence="1 2">
    <name type="scientific">Denitromonas iodatirespirans</name>
    <dbReference type="NCBI Taxonomy" id="2795389"/>
    <lineage>
        <taxon>Bacteria</taxon>
        <taxon>Pseudomonadati</taxon>
        <taxon>Pseudomonadota</taxon>
        <taxon>Betaproteobacteria</taxon>
        <taxon>Rhodocyclales</taxon>
        <taxon>Zoogloeaceae</taxon>
        <taxon>Denitromonas</taxon>
    </lineage>
</organism>
<accession>A0A944HAW3</accession>
<evidence type="ECO:0000313" key="2">
    <source>
        <dbReference type="Proteomes" id="UP000694660"/>
    </source>
</evidence>
<protein>
    <submittedName>
        <fullName evidence="1">Uncharacterized protein</fullName>
    </submittedName>
</protein>
<proteinExistence type="predicted"/>
<dbReference type="RefSeq" id="WP_214360785.1">
    <property type="nucleotide sequence ID" value="NZ_JAEKFT010000006.1"/>
</dbReference>
<name>A0A944HAW3_DENI1</name>
<sequence length="381" mass="42517">MTLGLKYDNDYLVGGPKRAWVTPNFRLAEYTRADGSVRIHRELVGAVQQLRHALGRSVDIASLAPADGLGQGLDGRFVWVEAGDPATVANAAERLAREGSFARIEAHGPRVYLEMPDPDHLPPLPAENALARAIEVTAAFETSGDPYLQVTGNFDGAGLSFGPIQVNFGTGTLQEMFRRFEARDAAALRRAFGPRWPAWQAVMALPSRRKQVEWADELSRGRNKADFEPAWKAALQAVGNTPAFRDETLRYAYDVYGRKLIAALSWLDGVCPIPIQNFRCLAALYDLCVQQGSLNKAHDAIRRRIADESPDDEFHLTRIAVEERGRKANAQWRADCISRRLCILEREPVAVSEAGQRAQRDNPNLYLLRNAPVRQMERYLL</sequence>